<dbReference type="Gene3D" id="3.40.30.10">
    <property type="entry name" value="Glutaredoxin"/>
    <property type="match status" value="1"/>
</dbReference>
<protein>
    <recommendedName>
        <fullName evidence="5">Arsenate reductase</fullName>
    </recommendedName>
</protein>
<accession>A0A512DJ75</accession>
<dbReference type="AlphaFoldDB" id="A0A512DJ75"/>
<dbReference type="SUPFAM" id="SSF52833">
    <property type="entry name" value="Thioredoxin-like"/>
    <property type="match status" value="1"/>
</dbReference>
<proteinExistence type="inferred from homology"/>
<gene>
    <name evidence="3" type="ORF">SAE02_03980</name>
</gene>
<reference evidence="3 4" key="1">
    <citation type="submission" date="2019-07" db="EMBL/GenBank/DDBJ databases">
        <title>Whole genome shotgun sequence of Skermanella aerolata NBRC 106429.</title>
        <authorList>
            <person name="Hosoyama A."/>
            <person name="Uohara A."/>
            <person name="Ohji S."/>
            <person name="Ichikawa N."/>
        </authorList>
    </citation>
    <scope>NUCLEOTIDE SEQUENCE [LARGE SCALE GENOMIC DNA]</scope>
    <source>
        <strain evidence="3 4">NBRC 106429</strain>
    </source>
</reference>
<dbReference type="NCBIfam" id="TIGR01616">
    <property type="entry name" value="nitro_assoc"/>
    <property type="match status" value="1"/>
</dbReference>
<comment type="caution">
    <text evidence="3">The sequence shown here is derived from an EMBL/GenBank/DDBJ whole genome shotgun (WGS) entry which is preliminary data.</text>
</comment>
<dbReference type="RefSeq" id="WP_044425591.1">
    <property type="nucleotide sequence ID" value="NZ_BJYZ01000002.1"/>
</dbReference>
<dbReference type="Pfam" id="PF03960">
    <property type="entry name" value="ArsC"/>
    <property type="match status" value="1"/>
</dbReference>
<evidence type="ECO:0000256" key="1">
    <source>
        <dbReference type="ARBA" id="ARBA00007198"/>
    </source>
</evidence>
<dbReference type="InterPro" id="IPR006660">
    <property type="entry name" value="Arsenate_reductase-like"/>
</dbReference>
<sequence length="143" mass="16011">MAEVLFFQKFNDPANSKQKAQLVAAGHTVVARDLLSEPWTPETLRPWFEDRPVEDWFNRFAPAVRGKTIFPGELDETAALAAMIADPELIRRPLIQVGNKRAVGFDPTSLNSWINLVPVSDGLSCEDKHAQGRCDHGHGHHHH</sequence>
<dbReference type="PROSITE" id="PS51353">
    <property type="entry name" value="ARSC"/>
    <property type="match status" value="1"/>
</dbReference>
<dbReference type="OrthoDB" id="5432555at2"/>
<dbReference type="InterPro" id="IPR006503">
    <property type="entry name" value="Nase-assoc"/>
</dbReference>
<name>A0A512DJ75_9PROT</name>
<dbReference type="Proteomes" id="UP000321523">
    <property type="component" value="Unassembled WGS sequence"/>
</dbReference>
<evidence type="ECO:0000313" key="3">
    <source>
        <dbReference type="EMBL" id="GEO36250.1"/>
    </source>
</evidence>
<evidence type="ECO:0008006" key="5">
    <source>
        <dbReference type="Google" id="ProtNLM"/>
    </source>
</evidence>
<dbReference type="EMBL" id="BJYZ01000002">
    <property type="protein sequence ID" value="GEO36250.1"/>
    <property type="molecule type" value="Genomic_DNA"/>
</dbReference>
<organism evidence="3 4">
    <name type="scientific">Skermanella aerolata</name>
    <dbReference type="NCBI Taxonomy" id="393310"/>
    <lineage>
        <taxon>Bacteria</taxon>
        <taxon>Pseudomonadati</taxon>
        <taxon>Pseudomonadota</taxon>
        <taxon>Alphaproteobacteria</taxon>
        <taxon>Rhodospirillales</taxon>
        <taxon>Azospirillaceae</taxon>
        <taxon>Skermanella</taxon>
    </lineage>
</organism>
<keyword evidence="4" id="KW-1185">Reference proteome</keyword>
<evidence type="ECO:0000313" key="4">
    <source>
        <dbReference type="Proteomes" id="UP000321523"/>
    </source>
</evidence>
<comment type="similarity">
    <text evidence="1 2">Belongs to the ArsC family.</text>
</comment>
<evidence type="ECO:0000256" key="2">
    <source>
        <dbReference type="PROSITE-ProRule" id="PRU01282"/>
    </source>
</evidence>
<dbReference type="InterPro" id="IPR036249">
    <property type="entry name" value="Thioredoxin-like_sf"/>
</dbReference>